<comment type="caution">
    <text evidence="8">The sequence shown here is derived from an EMBL/GenBank/DDBJ whole genome shotgun (WGS) entry which is preliminary data.</text>
</comment>
<accession>A0A8B6EGQ0</accession>
<keyword evidence="9" id="KW-1185">Reference proteome</keyword>
<evidence type="ECO:0000313" key="9">
    <source>
        <dbReference type="Proteomes" id="UP000596742"/>
    </source>
</evidence>
<keyword evidence="3" id="KW-0677">Repeat</keyword>
<proteinExistence type="predicted"/>
<organism evidence="8 9">
    <name type="scientific">Mytilus galloprovincialis</name>
    <name type="common">Mediterranean mussel</name>
    <dbReference type="NCBI Taxonomy" id="29158"/>
    <lineage>
        <taxon>Eukaryota</taxon>
        <taxon>Metazoa</taxon>
        <taxon>Spiralia</taxon>
        <taxon>Lophotrochozoa</taxon>
        <taxon>Mollusca</taxon>
        <taxon>Bivalvia</taxon>
        <taxon>Autobranchia</taxon>
        <taxon>Pteriomorphia</taxon>
        <taxon>Mytilida</taxon>
        <taxon>Mytiloidea</taxon>
        <taxon>Mytilidae</taxon>
        <taxon>Mytilinae</taxon>
        <taxon>Mytilus</taxon>
    </lineage>
</organism>
<dbReference type="GO" id="GO:0098703">
    <property type="term" value="P:calcium ion import across plasma membrane"/>
    <property type="evidence" value="ECO:0007669"/>
    <property type="project" value="TreeGrafter"/>
</dbReference>
<evidence type="ECO:0000313" key="8">
    <source>
        <dbReference type="EMBL" id="VDI33881.1"/>
    </source>
</evidence>
<gene>
    <name evidence="8" type="ORF">MGAL_10B015492</name>
</gene>
<reference evidence="8" key="1">
    <citation type="submission" date="2018-11" db="EMBL/GenBank/DDBJ databases">
        <authorList>
            <person name="Alioto T."/>
            <person name="Alioto T."/>
        </authorList>
    </citation>
    <scope>NUCLEOTIDE SEQUENCE</scope>
</reference>
<evidence type="ECO:0000256" key="3">
    <source>
        <dbReference type="ARBA" id="ARBA00022737"/>
    </source>
</evidence>
<feature type="transmembrane region" description="Helical" evidence="6">
    <location>
        <begin position="124"/>
        <end position="146"/>
    </location>
</feature>
<dbReference type="OrthoDB" id="6151340at2759"/>
<feature type="transmembrane region" description="Helical" evidence="6">
    <location>
        <begin position="187"/>
        <end position="208"/>
    </location>
</feature>
<dbReference type="InterPro" id="IPR005821">
    <property type="entry name" value="Ion_trans_dom"/>
</dbReference>
<dbReference type="PANTHER" id="PTHR10582:SF2">
    <property type="entry name" value="INACTIVE"/>
    <property type="match status" value="1"/>
</dbReference>
<feature type="domain" description="Ion transport" evidence="7">
    <location>
        <begin position="5"/>
        <end position="222"/>
    </location>
</feature>
<evidence type="ECO:0000256" key="5">
    <source>
        <dbReference type="ARBA" id="ARBA00023136"/>
    </source>
</evidence>
<dbReference type="GO" id="GO:0005262">
    <property type="term" value="F:calcium channel activity"/>
    <property type="evidence" value="ECO:0007669"/>
    <property type="project" value="TreeGrafter"/>
</dbReference>
<dbReference type="Proteomes" id="UP000596742">
    <property type="component" value="Unassembled WGS sequence"/>
</dbReference>
<name>A0A8B6EGQ0_MYTGA</name>
<comment type="subcellular location">
    <subcellularLocation>
        <location evidence="1">Membrane</location>
        <topology evidence="1">Multi-pass membrane protein</topology>
    </subcellularLocation>
</comment>
<dbReference type="Pfam" id="PF00520">
    <property type="entry name" value="Ion_trans"/>
    <property type="match status" value="1"/>
</dbReference>
<evidence type="ECO:0000256" key="4">
    <source>
        <dbReference type="ARBA" id="ARBA00022989"/>
    </source>
</evidence>
<dbReference type="EMBL" id="UYJE01005098">
    <property type="protein sequence ID" value="VDI33881.1"/>
    <property type="molecule type" value="Genomic_DNA"/>
</dbReference>
<dbReference type="AlphaFoldDB" id="A0A8B6EGQ0"/>
<protein>
    <recommendedName>
        <fullName evidence="7">Ion transport domain-containing protein</fullName>
    </recommendedName>
</protein>
<evidence type="ECO:0000256" key="1">
    <source>
        <dbReference type="ARBA" id="ARBA00004141"/>
    </source>
</evidence>
<feature type="transmembrane region" description="Helical" evidence="6">
    <location>
        <begin position="23"/>
        <end position="41"/>
    </location>
</feature>
<dbReference type="InterPro" id="IPR024862">
    <property type="entry name" value="TRPV"/>
</dbReference>
<evidence type="ECO:0000256" key="2">
    <source>
        <dbReference type="ARBA" id="ARBA00022692"/>
    </source>
</evidence>
<keyword evidence="5 6" id="KW-0472">Membrane</keyword>
<keyword evidence="4 6" id="KW-1133">Transmembrane helix</keyword>
<dbReference type="PANTHER" id="PTHR10582">
    <property type="entry name" value="TRANSIENT RECEPTOR POTENTIAL ION CHANNEL PROTEIN"/>
    <property type="match status" value="1"/>
</dbReference>
<evidence type="ECO:0000256" key="6">
    <source>
        <dbReference type="SAM" id="Phobius"/>
    </source>
</evidence>
<keyword evidence="2 6" id="KW-0812">Transmembrane</keyword>
<sequence length="358" mass="41358">MTYTSVVAVSAPDPLVYDSPTQIVRAVTEIWTCIMAFCTLLSEINQIRKHKKEYLHDPFNYIDLPSSVLILSAIPLRVLRLNEQWPVLSVAFLLWVLRVFKYAAILRQTGAYAQILWRVMRHDFIQFTVVFLVMLLAFSGAFMLSLKGEHSMELNSETSSFWEILFLGLKILIEAERIIEYSELRPMSCIIMVMFLFTCCVVLLNILIAQLSDTYQNVQQDAQRGLEVNRAWIVARVELNSLYLGKNHRTSHYKESEAIIDVKEVLERWETPPLNEMNKHIQDIYESLDSHKMNLLTVRNRLARQESTLGKIQEQLELLIQLQKGGGNQRDSSLSKILHDNDEDVQPLNKNSLENNNS</sequence>
<evidence type="ECO:0000259" key="7">
    <source>
        <dbReference type="Pfam" id="PF00520"/>
    </source>
</evidence>
<dbReference type="GO" id="GO:0005886">
    <property type="term" value="C:plasma membrane"/>
    <property type="evidence" value="ECO:0007669"/>
    <property type="project" value="TreeGrafter"/>
</dbReference>